<protein>
    <submittedName>
        <fullName evidence="1">Uncharacterized protein</fullName>
    </submittedName>
</protein>
<accession>A0A4R6WFZ0</accession>
<evidence type="ECO:0000313" key="2">
    <source>
        <dbReference type="Proteomes" id="UP000295292"/>
    </source>
</evidence>
<dbReference type="EMBL" id="SNYV01000014">
    <property type="protein sequence ID" value="TDQ77057.1"/>
    <property type="molecule type" value="Genomic_DNA"/>
</dbReference>
<dbReference type="AlphaFoldDB" id="A0A4R6WFZ0"/>
<comment type="caution">
    <text evidence="1">The sequence shown here is derived from an EMBL/GenBank/DDBJ whole genome shotgun (WGS) entry which is preliminary data.</text>
</comment>
<reference evidence="1 2" key="1">
    <citation type="submission" date="2019-03" db="EMBL/GenBank/DDBJ databases">
        <title>Genomic Encyclopedia of Archaeal and Bacterial Type Strains, Phase II (KMG-II): from individual species to whole genera.</title>
        <authorList>
            <person name="Goeker M."/>
        </authorList>
    </citation>
    <scope>NUCLEOTIDE SEQUENCE [LARGE SCALE GENOMIC DNA]</scope>
    <source>
        <strain evidence="1 2">DSM 28353</strain>
    </source>
</reference>
<sequence length="43" mass="5005">MFLRFYVENLMKIGKLLNKERGGTLSSVKTRKELNDSSFLVLK</sequence>
<dbReference type="Proteomes" id="UP000295292">
    <property type="component" value="Unassembled WGS sequence"/>
</dbReference>
<gene>
    <name evidence="1" type="ORF">CLV99_2452</name>
</gene>
<proteinExistence type="predicted"/>
<evidence type="ECO:0000313" key="1">
    <source>
        <dbReference type="EMBL" id="TDQ77057.1"/>
    </source>
</evidence>
<name>A0A4R6WFZ0_9SPHI</name>
<keyword evidence="2" id="KW-1185">Reference proteome</keyword>
<organism evidence="1 2">
    <name type="scientific">Sphingobacterium yanglingense</name>
    <dbReference type="NCBI Taxonomy" id="1437280"/>
    <lineage>
        <taxon>Bacteria</taxon>
        <taxon>Pseudomonadati</taxon>
        <taxon>Bacteroidota</taxon>
        <taxon>Sphingobacteriia</taxon>
        <taxon>Sphingobacteriales</taxon>
        <taxon>Sphingobacteriaceae</taxon>
        <taxon>Sphingobacterium</taxon>
    </lineage>
</organism>